<keyword evidence="6" id="KW-1185">Reference proteome</keyword>
<dbReference type="EMBL" id="JAIRBM010000002">
    <property type="protein sequence ID" value="MBZ6075169.1"/>
    <property type="molecule type" value="Genomic_DNA"/>
</dbReference>
<dbReference type="Pfam" id="PF00005">
    <property type="entry name" value="ABC_tran"/>
    <property type="match status" value="1"/>
</dbReference>
<accession>A0ABS7VI26</accession>
<evidence type="ECO:0000256" key="2">
    <source>
        <dbReference type="ARBA" id="ARBA00022741"/>
    </source>
</evidence>
<comment type="caution">
    <text evidence="5">The sequence shown here is derived from an EMBL/GenBank/DDBJ whole genome shotgun (WGS) entry which is preliminary data.</text>
</comment>
<dbReference type="CDD" id="cd03214">
    <property type="entry name" value="ABC_Iron-Siderophores_B12_Hemin"/>
    <property type="match status" value="1"/>
</dbReference>
<gene>
    <name evidence="5" type="ORF">K9B37_02505</name>
</gene>
<dbReference type="PANTHER" id="PTHR42794:SF2">
    <property type="entry name" value="ABC TRANSPORTER ATP-BINDING PROTEIN"/>
    <property type="match status" value="1"/>
</dbReference>
<evidence type="ECO:0000313" key="6">
    <source>
        <dbReference type="Proteomes" id="UP000704176"/>
    </source>
</evidence>
<organism evidence="5 6">
    <name type="scientific">Microvirga puerhi</name>
    <dbReference type="NCBI Taxonomy" id="2876078"/>
    <lineage>
        <taxon>Bacteria</taxon>
        <taxon>Pseudomonadati</taxon>
        <taxon>Pseudomonadota</taxon>
        <taxon>Alphaproteobacteria</taxon>
        <taxon>Hyphomicrobiales</taxon>
        <taxon>Methylobacteriaceae</taxon>
        <taxon>Microvirga</taxon>
    </lineage>
</organism>
<dbReference type="PANTHER" id="PTHR42794">
    <property type="entry name" value="HEMIN IMPORT ATP-BINDING PROTEIN HMUV"/>
    <property type="match status" value="1"/>
</dbReference>
<dbReference type="InterPro" id="IPR003439">
    <property type="entry name" value="ABC_transporter-like_ATP-bd"/>
</dbReference>
<reference evidence="5 6" key="1">
    <citation type="submission" date="2021-09" db="EMBL/GenBank/DDBJ databases">
        <title>The complete genome sequence of a new microorganism.</title>
        <authorList>
            <person name="Zi Z."/>
        </authorList>
    </citation>
    <scope>NUCLEOTIDE SEQUENCE [LARGE SCALE GENOMIC DNA]</scope>
    <source>
        <strain evidence="5 6">WGZ8</strain>
    </source>
</reference>
<dbReference type="InterPro" id="IPR017871">
    <property type="entry name" value="ABC_transporter-like_CS"/>
</dbReference>
<comment type="similarity">
    <text evidence="1">Belongs to the ABC transporter superfamily.</text>
</comment>
<sequence length="265" mass="28755">MSLTIDDLNFAYGPHPVLHRLAAGPLERGALTALVGPNGSGKSTLFRCFSGAARPLGGRILLDSQDLAVLKDRERSRRVFHLAQDLSARAALTVFEVVLLARKSLTGGMDLRAGLCDLRLVQTVLGSLDLDGLSQRHIGTLSGGQRQLVGIAQALVREPDVLLLDEPTSALDVRRQLEVLQIVQRVTRERSMITIVALHDLSLAARFADRLLVLKDGCIAEEGDPEEVLQTQATSDAYRVGIHLERSSRGSLLVEPYLSSLRAAE</sequence>
<evidence type="ECO:0000256" key="1">
    <source>
        <dbReference type="ARBA" id="ARBA00005417"/>
    </source>
</evidence>
<dbReference type="SUPFAM" id="SSF52540">
    <property type="entry name" value="P-loop containing nucleoside triphosphate hydrolases"/>
    <property type="match status" value="1"/>
</dbReference>
<evidence type="ECO:0000259" key="4">
    <source>
        <dbReference type="PROSITE" id="PS50893"/>
    </source>
</evidence>
<keyword evidence="2" id="KW-0547">Nucleotide-binding</keyword>
<name>A0ABS7VI26_9HYPH</name>
<dbReference type="Proteomes" id="UP000704176">
    <property type="component" value="Unassembled WGS sequence"/>
</dbReference>
<dbReference type="SMART" id="SM00382">
    <property type="entry name" value="AAA"/>
    <property type="match status" value="1"/>
</dbReference>
<proteinExistence type="inferred from homology"/>
<dbReference type="PROSITE" id="PS00211">
    <property type="entry name" value="ABC_TRANSPORTER_1"/>
    <property type="match status" value="1"/>
</dbReference>
<evidence type="ECO:0000256" key="3">
    <source>
        <dbReference type="ARBA" id="ARBA00022840"/>
    </source>
</evidence>
<evidence type="ECO:0000313" key="5">
    <source>
        <dbReference type="EMBL" id="MBZ6075169.1"/>
    </source>
</evidence>
<keyword evidence="3 5" id="KW-0067">ATP-binding</keyword>
<dbReference type="InterPro" id="IPR003593">
    <property type="entry name" value="AAA+_ATPase"/>
</dbReference>
<dbReference type="GO" id="GO:0005524">
    <property type="term" value="F:ATP binding"/>
    <property type="evidence" value="ECO:0007669"/>
    <property type="project" value="UniProtKB-KW"/>
</dbReference>
<dbReference type="PROSITE" id="PS50893">
    <property type="entry name" value="ABC_TRANSPORTER_2"/>
    <property type="match status" value="1"/>
</dbReference>
<protein>
    <submittedName>
        <fullName evidence="5">ABC transporter ATP-binding protein</fullName>
    </submittedName>
</protein>
<dbReference type="InterPro" id="IPR027417">
    <property type="entry name" value="P-loop_NTPase"/>
</dbReference>
<dbReference type="Gene3D" id="3.40.50.300">
    <property type="entry name" value="P-loop containing nucleotide triphosphate hydrolases"/>
    <property type="match status" value="1"/>
</dbReference>
<feature type="domain" description="ABC transporter" evidence="4">
    <location>
        <begin position="3"/>
        <end position="241"/>
    </location>
</feature>
<dbReference type="RefSeq" id="WP_224311229.1">
    <property type="nucleotide sequence ID" value="NZ_JAIRBM010000002.1"/>
</dbReference>